<dbReference type="AlphaFoldDB" id="A0AAP0C6P1"/>
<dbReference type="Pfam" id="PF03763">
    <property type="entry name" value="Remorin_C"/>
    <property type="match status" value="1"/>
</dbReference>
<feature type="domain" description="Remorin C-terminal" evidence="4">
    <location>
        <begin position="409"/>
        <end position="511"/>
    </location>
</feature>
<feature type="compositionally biased region" description="Polar residues" evidence="3">
    <location>
        <begin position="303"/>
        <end position="312"/>
    </location>
</feature>
<feature type="region of interest" description="Disordered" evidence="3">
    <location>
        <begin position="21"/>
        <end position="71"/>
    </location>
</feature>
<gene>
    <name evidence="5" type="ORF">SSX86_027901</name>
</gene>
<feature type="coiled-coil region" evidence="2">
    <location>
        <begin position="464"/>
        <end position="497"/>
    </location>
</feature>
<proteinExistence type="inferred from homology"/>
<feature type="compositionally biased region" description="Low complexity" evidence="3">
    <location>
        <begin position="316"/>
        <end position="349"/>
    </location>
</feature>
<accession>A0AAP0C6P1</accession>
<dbReference type="PANTHER" id="PTHR31471">
    <property type="entry name" value="OS02G0116800 PROTEIN"/>
    <property type="match status" value="1"/>
</dbReference>
<evidence type="ECO:0000256" key="2">
    <source>
        <dbReference type="SAM" id="Coils"/>
    </source>
</evidence>
<reference evidence="5 6" key="1">
    <citation type="submission" date="2024-04" db="EMBL/GenBank/DDBJ databases">
        <title>The reference genome of an endangered Asteraceae, Deinandra increscens subsp. villosa, native to the Central Coast of California.</title>
        <authorList>
            <person name="Guilliams M."/>
            <person name="Hasenstab-Lehman K."/>
            <person name="Meyer R."/>
            <person name="Mcevoy S."/>
        </authorList>
    </citation>
    <scope>NUCLEOTIDE SEQUENCE [LARGE SCALE GENOMIC DNA]</scope>
    <source>
        <tissue evidence="5">Leaf</tissue>
    </source>
</reference>
<evidence type="ECO:0000256" key="3">
    <source>
        <dbReference type="SAM" id="MobiDB-lite"/>
    </source>
</evidence>
<evidence type="ECO:0000313" key="6">
    <source>
        <dbReference type="Proteomes" id="UP001408789"/>
    </source>
</evidence>
<sequence>MIWGVYDEWEVTWGRSEEFDDPKTVGSVALSHNSKGSGGGGLSPAKLRNMLKKKKKQQGGDELESANFSLGSQVSEIDESENYKDVDVVSVLPEQSCDCLENYKDVDVVSVLNSRIGSEQDGYVDYESGVEKIATSPFEFQNQKTEQRASHRKPMTPFSKQAPSKWDDAQKWIASPTSSRVKTEPSVKKTSHGNRQTVTKTVVEVCDQIVSYEEPDTKQIDLSHSKETKGHDVNWEGDYVSSKVDDDSYSKAVLMIGDSVGGSEINLSRHDTSISIQNMASVPPPSTARSVSMRDMGTEMTPIASQEPSRTGTPVRATTPSRSPSSSRSATPQRTGPASSTANSSNQSSGYKELSEKELQLKTRREIKALGTQLGKMNIAAWASNEEDKVASDSLKDLKDEKTGKSTIEIRAAAWEDAEKAKYMARFKREEIKIETWENHQKAKTEAEMRRIEVEVERMRGGAHDRLMNKLAAARHKAEEKRAAAEAKRNREAARAEEQAEYIRKTGRVPSSFSCSYWCF</sequence>
<evidence type="ECO:0000256" key="1">
    <source>
        <dbReference type="ARBA" id="ARBA00005711"/>
    </source>
</evidence>
<organism evidence="5 6">
    <name type="scientific">Deinandra increscens subsp. villosa</name>
    <dbReference type="NCBI Taxonomy" id="3103831"/>
    <lineage>
        <taxon>Eukaryota</taxon>
        <taxon>Viridiplantae</taxon>
        <taxon>Streptophyta</taxon>
        <taxon>Embryophyta</taxon>
        <taxon>Tracheophyta</taxon>
        <taxon>Spermatophyta</taxon>
        <taxon>Magnoliopsida</taxon>
        <taxon>eudicotyledons</taxon>
        <taxon>Gunneridae</taxon>
        <taxon>Pentapetalae</taxon>
        <taxon>asterids</taxon>
        <taxon>campanulids</taxon>
        <taxon>Asterales</taxon>
        <taxon>Asteraceae</taxon>
        <taxon>Asteroideae</taxon>
        <taxon>Heliantheae alliance</taxon>
        <taxon>Madieae</taxon>
        <taxon>Madiinae</taxon>
        <taxon>Deinandra</taxon>
    </lineage>
</organism>
<dbReference type="InterPro" id="IPR005516">
    <property type="entry name" value="Remorin_C"/>
</dbReference>
<feature type="region of interest" description="Disordered" evidence="3">
    <location>
        <begin position="300"/>
        <end position="357"/>
    </location>
</feature>
<keyword evidence="2" id="KW-0175">Coiled coil</keyword>
<dbReference type="Proteomes" id="UP001408789">
    <property type="component" value="Unassembled WGS sequence"/>
</dbReference>
<dbReference type="EMBL" id="JBCNJP010000027">
    <property type="protein sequence ID" value="KAK9051274.1"/>
    <property type="molecule type" value="Genomic_DNA"/>
</dbReference>
<comment type="similarity">
    <text evidence="1">Belongs to the remorin family.</text>
</comment>
<dbReference type="PANTHER" id="PTHR31471:SF1">
    <property type="entry name" value="OS12G0613600 PROTEIN"/>
    <property type="match status" value="1"/>
</dbReference>
<name>A0AAP0C6P1_9ASTR</name>
<evidence type="ECO:0000313" key="5">
    <source>
        <dbReference type="EMBL" id="KAK9051274.1"/>
    </source>
</evidence>
<feature type="region of interest" description="Disordered" evidence="3">
    <location>
        <begin position="141"/>
        <end position="195"/>
    </location>
</feature>
<protein>
    <recommendedName>
        <fullName evidence="4">Remorin C-terminal domain-containing protein</fullName>
    </recommendedName>
</protein>
<keyword evidence="6" id="KW-1185">Reference proteome</keyword>
<evidence type="ECO:0000259" key="4">
    <source>
        <dbReference type="Pfam" id="PF03763"/>
    </source>
</evidence>
<comment type="caution">
    <text evidence="5">The sequence shown here is derived from an EMBL/GenBank/DDBJ whole genome shotgun (WGS) entry which is preliminary data.</text>
</comment>